<proteinExistence type="predicted"/>
<comment type="caution">
    <text evidence="1">The sequence shown here is derived from an EMBL/GenBank/DDBJ whole genome shotgun (WGS) entry which is preliminary data.</text>
</comment>
<reference evidence="1 2" key="1">
    <citation type="submission" date="2017-12" db="EMBL/GenBank/DDBJ databases">
        <title>Phylogenetic diversity of female urinary microbiome.</title>
        <authorList>
            <person name="Thomas-White K."/>
            <person name="Wolfe A.J."/>
        </authorList>
    </citation>
    <scope>NUCLEOTIDE SEQUENCE [LARGE SCALE GENOMIC DNA]</scope>
    <source>
        <strain evidence="1 2">UMB0777</strain>
    </source>
</reference>
<organism evidence="1 2">
    <name type="scientific">Gordonia terrae</name>
    <dbReference type="NCBI Taxonomy" id="2055"/>
    <lineage>
        <taxon>Bacteria</taxon>
        <taxon>Bacillati</taxon>
        <taxon>Actinomycetota</taxon>
        <taxon>Actinomycetes</taxon>
        <taxon>Mycobacteriales</taxon>
        <taxon>Gordoniaceae</taxon>
        <taxon>Gordonia</taxon>
    </lineage>
</organism>
<gene>
    <name evidence="1" type="ORF">CYJ73_06850</name>
</gene>
<dbReference type="Proteomes" id="UP000234662">
    <property type="component" value="Unassembled WGS sequence"/>
</dbReference>
<evidence type="ECO:0000313" key="1">
    <source>
        <dbReference type="EMBL" id="PKZ66600.1"/>
    </source>
</evidence>
<protein>
    <recommendedName>
        <fullName evidence="3">DUF1269 domain-containing protein</fullName>
    </recommendedName>
</protein>
<accession>A0A2I1RBU7</accession>
<dbReference type="EMBL" id="PKJC01000003">
    <property type="protein sequence ID" value="PKZ66600.1"/>
    <property type="molecule type" value="Genomic_DNA"/>
</dbReference>
<dbReference type="InterPro" id="IPR046288">
    <property type="entry name" value="DUF6325"/>
</dbReference>
<name>A0A2I1RBU7_9ACTN</name>
<evidence type="ECO:0000313" key="2">
    <source>
        <dbReference type="Proteomes" id="UP000234662"/>
    </source>
</evidence>
<dbReference type="STRING" id="2055.BCM27_15055"/>
<dbReference type="Pfam" id="PF19850">
    <property type="entry name" value="DUF6325"/>
    <property type="match status" value="1"/>
</dbReference>
<sequence length="156" mass="16120">MDDQAGVDQTADRELGPIDYIVVEWTGKQPTGEALPHLIDLIDRGIVRLIDIVFITKDADGTVARLEINSLGADFAIFDGAATSLLDDSDLAEAATVIDPGSSAAVLVWENAWAAPFATAIRKGGGQLVASGRIPVNALLAQLDAADAATPAAPTA</sequence>
<evidence type="ECO:0008006" key="3">
    <source>
        <dbReference type="Google" id="ProtNLM"/>
    </source>
</evidence>
<dbReference type="AlphaFoldDB" id="A0A2I1RBU7"/>
<dbReference type="RefSeq" id="WP_101819517.1">
    <property type="nucleotide sequence ID" value="NZ_PKJC01000003.1"/>
</dbReference>